<dbReference type="EMBL" id="QGKR01000178">
    <property type="protein sequence ID" value="PWR09544.1"/>
    <property type="molecule type" value="Genomic_DNA"/>
</dbReference>
<evidence type="ECO:0000313" key="1">
    <source>
        <dbReference type="EMBL" id="PWR09544.1"/>
    </source>
</evidence>
<name>A0A317D4M0_9ACTN</name>
<evidence type="ECO:0000313" key="2">
    <source>
        <dbReference type="Proteomes" id="UP000245410"/>
    </source>
</evidence>
<protein>
    <submittedName>
        <fullName evidence="1">Uncharacterized protein</fullName>
    </submittedName>
</protein>
<reference evidence="1 2" key="1">
    <citation type="submission" date="2018-05" db="EMBL/GenBank/DDBJ databases">
        <title>Micromonospora atacamensis sp. nov., a novel actinobacteria isolated from high altitude Atacama Desert soil.</title>
        <authorList>
            <person name="Carro L."/>
            <person name="Golinska P."/>
            <person name="Klenk H.-P."/>
            <person name="Goodfellow M."/>
        </authorList>
    </citation>
    <scope>NUCLEOTIDE SEQUENCE [LARGE SCALE GENOMIC DNA]</scope>
    <source>
        <strain evidence="1 2">5R2A7</strain>
    </source>
</reference>
<sequence length="88" mass="9405">MHVYCRVDLVVTDPAAVTAHALAELRSANIDWSTEEDDVDTAAAELRGDLARSLASVVDIRRVGDGVPGVEFRGGLCWAEPGPPRDGF</sequence>
<accession>A0A317D4M0</accession>
<dbReference type="OrthoDB" id="3389574at2"/>
<organism evidence="1 2">
    <name type="scientific">Micromonospora acroterricola</name>
    <dbReference type="NCBI Taxonomy" id="2202421"/>
    <lineage>
        <taxon>Bacteria</taxon>
        <taxon>Bacillati</taxon>
        <taxon>Actinomycetota</taxon>
        <taxon>Actinomycetes</taxon>
        <taxon>Micromonosporales</taxon>
        <taxon>Micromonosporaceae</taxon>
        <taxon>Micromonospora</taxon>
    </lineage>
</organism>
<dbReference type="Proteomes" id="UP000245410">
    <property type="component" value="Unassembled WGS sequence"/>
</dbReference>
<keyword evidence="2" id="KW-1185">Reference proteome</keyword>
<gene>
    <name evidence="1" type="ORF">DKT68_12150</name>
</gene>
<dbReference type="AlphaFoldDB" id="A0A317D4M0"/>
<proteinExistence type="predicted"/>
<comment type="caution">
    <text evidence="1">The sequence shown here is derived from an EMBL/GenBank/DDBJ whole genome shotgun (WGS) entry which is preliminary data.</text>
</comment>